<dbReference type="Pfam" id="PF00512">
    <property type="entry name" value="HisKA"/>
    <property type="match status" value="1"/>
</dbReference>
<dbReference type="InterPro" id="IPR011110">
    <property type="entry name" value="Reg_prop"/>
</dbReference>
<evidence type="ECO:0000313" key="9">
    <source>
        <dbReference type="EMBL" id="PWJ95108.1"/>
    </source>
</evidence>
<organism evidence="9 10">
    <name type="scientific">Oceanotoga teriensis</name>
    <dbReference type="NCBI Taxonomy" id="515440"/>
    <lineage>
        <taxon>Bacteria</taxon>
        <taxon>Thermotogati</taxon>
        <taxon>Thermotogota</taxon>
        <taxon>Thermotogae</taxon>
        <taxon>Petrotogales</taxon>
        <taxon>Petrotogaceae</taxon>
        <taxon>Oceanotoga</taxon>
    </lineage>
</organism>
<proteinExistence type="predicted"/>
<keyword evidence="5" id="KW-0418">Kinase</keyword>
<evidence type="ECO:0000256" key="3">
    <source>
        <dbReference type="ARBA" id="ARBA00022553"/>
    </source>
</evidence>
<protein>
    <recommendedName>
        <fullName evidence="2">histidine kinase</fullName>
        <ecNumber evidence="2">2.7.13.3</ecNumber>
    </recommendedName>
</protein>
<evidence type="ECO:0000256" key="4">
    <source>
        <dbReference type="ARBA" id="ARBA00022679"/>
    </source>
</evidence>
<dbReference type="InterPro" id="IPR015943">
    <property type="entry name" value="WD40/YVTN_repeat-like_dom_sf"/>
</dbReference>
<feature type="transmembrane region" description="Helical" evidence="7">
    <location>
        <begin position="759"/>
        <end position="777"/>
    </location>
</feature>
<dbReference type="EC" id="2.7.13.3" evidence="2"/>
<dbReference type="SMART" id="SM00387">
    <property type="entry name" value="HATPase_c"/>
    <property type="match status" value="1"/>
</dbReference>
<dbReference type="InterPro" id="IPR011047">
    <property type="entry name" value="Quinoprotein_ADH-like_sf"/>
</dbReference>
<evidence type="ECO:0000256" key="6">
    <source>
        <dbReference type="SAM" id="Coils"/>
    </source>
</evidence>
<evidence type="ECO:0000256" key="5">
    <source>
        <dbReference type="ARBA" id="ARBA00022777"/>
    </source>
</evidence>
<dbReference type="Pfam" id="PF07495">
    <property type="entry name" value="Y_Y_Y"/>
    <property type="match status" value="1"/>
</dbReference>
<dbReference type="InterPro" id="IPR011123">
    <property type="entry name" value="Y_Y_Y"/>
</dbReference>
<dbReference type="PRINTS" id="PR00344">
    <property type="entry name" value="BCTRLSENSOR"/>
</dbReference>
<comment type="catalytic activity">
    <reaction evidence="1">
        <text>ATP + protein L-histidine = ADP + protein N-phospho-L-histidine.</text>
        <dbReference type="EC" id="2.7.13.3"/>
    </reaction>
</comment>
<accession>A0AA45HIW3</accession>
<dbReference type="Pfam" id="PF07494">
    <property type="entry name" value="Reg_prop"/>
    <property type="match status" value="3"/>
</dbReference>
<dbReference type="AlphaFoldDB" id="A0AA45HIW3"/>
<keyword evidence="10" id="KW-1185">Reference proteome</keyword>
<dbReference type="InterPro" id="IPR003661">
    <property type="entry name" value="HisK_dim/P_dom"/>
</dbReference>
<name>A0AA45HIW3_9BACT</name>
<dbReference type="CDD" id="cd00146">
    <property type="entry name" value="PKD"/>
    <property type="match status" value="1"/>
</dbReference>
<dbReference type="SUPFAM" id="SSF63829">
    <property type="entry name" value="Calcium-dependent phosphotriesterase"/>
    <property type="match status" value="1"/>
</dbReference>
<dbReference type="Gene3D" id="2.130.10.10">
    <property type="entry name" value="YVTN repeat-like/Quinoprotein amine dehydrogenase"/>
    <property type="match status" value="2"/>
</dbReference>
<dbReference type="SUPFAM" id="SSF47384">
    <property type="entry name" value="Homodimeric domain of signal transducing histidine kinase"/>
    <property type="match status" value="1"/>
</dbReference>
<dbReference type="InterPro" id="IPR013783">
    <property type="entry name" value="Ig-like_fold"/>
</dbReference>
<dbReference type="Proteomes" id="UP000245921">
    <property type="component" value="Unassembled WGS sequence"/>
</dbReference>
<dbReference type="PANTHER" id="PTHR43547">
    <property type="entry name" value="TWO-COMPONENT HISTIDINE KINASE"/>
    <property type="match status" value="1"/>
</dbReference>
<comment type="caution">
    <text evidence="9">The sequence shown here is derived from an EMBL/GenBank/DDBJ whole genome shotgun (WGS) entry which is preliminary data.</text>
</comment>
<feature type="domain" description="Histidine kinase" evidence="8">
    <location>
        <begin position="822"/>
        <end position="1033"/>
    </location>
</feature>
<dbReference type="SMART" id="SM00388">
    <property type="entry name" value="HisKA"/>
    <property type="match status" value="1"/>
</dbReference>
<dbReference type="InterPro" id="IPR003594">
    <property type="entry name" value="HATPase_dom"/>
</dbReference>
<dbReference type="FunFam" id="3.30.565.10:FF:000006">
    <property type="entry name" value="Sensor histidine kinase WalK"/>
    <property type="match status" value="1"/>
</dbReference>
<dbReference type="Gene3D" id="3.30.565.10">
    <property type="entry name" value="Histidine kinase-like ATPase, C-terminal domain"/>
    <property type="match status" value="1"/>
</dbReference>
<dbReference type="InterPro" id="IPR036097">
    <property type="entry name" value="HisK_dim/P_sf"/>
</dbReference>
<evidence type="ECO:0000256" key="7">
    <source>
        <dbReference type="SAM" id="Phobius"/>
    </source>
</evidence>
<dbReference type="FunFam" id="2.60.40.10:FF:000791">
    <property type="entry name" value="Two-component system sensor histidine kinase/response regulator"/>
    <property type="match status" value="1"/>
</dbReference>
<gene>
    <name evidence="9" type="ORF">C7380_10763</name>
</gene>
<dbReference type="GO" id="GO:0000155">
    <property type="term" value="F:phosphorelay sensor kinase activity"/>
    <property type="evidence" value="ECO:0007669"/>
    <property type="project" value="InterPro"/>
</dbReference>
<dbReference type="Gene3D" id="2.60.40.10">
    <property type="entry name" value="Immunoglobulins"/>
    <property type="match status" value="1"/>
</dbReference>
<evidence type="ECO:0000313" key="10">
    <source>
        <dbReference type="Proteomes" id="UP000245921"/>
    </source>
</evidence>
<dbReference type="PROSITE" id="PS50109">
    <property type="entry name" value="HIS_KIN"/>
    <property type="match status" value="1"/>
</dbReference>
<dbReference type="SUPFAM" id="SSF55874">
    <property type="entry name" value="ATPase domain of HSP90 chaperone/DNA topoisomerase II/histidine kinase"/>
    <property type="match status" value="1"/>
</dbReference>
<keyword evidence="4" id="KW-0808">Transferase</keyword>
<dbReference type="RefSeq" id="WP_109604643.1">
    <property type="nucleotide sequence ID" value="NZ_QGGI01000007.1"/>
</dbReference>
<evidence type="ECO:0000256" key="1">
    <source>
        <dbReference type="ARBA" id="ARBA00000085"/>
    </source>
</evidence>
<dbReference type="SUPFAM" id="SSF50998">
    <property type="entry name" value="Quinoprotein alcohol dehydrogenase-like"/>
    <property type="match status" value="1"/>
</dbReference>
<dbReference type="InterPro" id="IPR004358">
    <property type="entry name" value="Sig_transdc_His_kin-like_C"/>
</dbReference>
<feature type="coiled-coil region" evidence="6">
    <location>
        <begin position="788"/>
        <end position="815"/>
    </location>
</feature>
<keyword evidence="7" id="KW-0472">Membrane</keyword>
<dbReference type="Gene3D" id="1.10.287.130">
    <property type="match status" value="1"/>
</dbReference>
<dbReference type="Pfam" id="PF02518">
    <property type="entry name" value="HATPase_c"/>
    <property type="match status" value="1"/>
</dbReference>
<dbReference type="PANTHER" id="PTHR43547:SF2">
    <property type="entry name" value="HYBRID SIGNAL TRANSDUCTION HISTIDINE KINASE C"/>
    <property type="match status" value="1"/>
</dbReference>
<dbReference type="EMBL" id="QGGI01000007">
    <property type="protein sequence ID" value="PWJ95108.1"/>
    <property type="molecule type" value="Genomic_DNA"/>
</dbReference>
<keyword evidence="7" id="KW-1133">Transmembrane helix</keyword>
<evidence type="ECO:0000259" key="8">
    <source>
        <dbReference type="PROSITE" id="PS50109"/>
    </source>
</evidence>
<dbReference type="InterPro" id="IPR005467">
    <property type="entry name" value="His_kinase_dom"/>
</dbReference>
<keyword evidence="6" id="KW-0175">Coiled coil</keyword>
<keyword evidence="7" id="KW-0812">Transmembrane</keyword>
<reference evidence="9 10" key="1">
    <citation type="submission" date="2018-05" db="EMBL/GenBank/DDBJ databases">
        <title>Genomic Encyclopedia of Type Strains, Phase IV (KMG-IV): sequencing the most valuable type-strain genomes for metagenomic binning, comparative biology and taxonomic classification.</title>
        <authorList>
            <person name="Goeker M."/>
        </authorList>
    </citation>
    <scope>NUCLEOTIDE SEQUENCE [LARGE SCALE GENOMIC DNA]</scope>
    <source>
        <strain evidence="9 10">DSM 24906</strain>
    </source>
</reference>
<evidence type="ECO:0000256" key="2">
    <source>
        <dbReference type="ARBA" id="ARBA00012438"/>
    </source>
</evidence>
<sequence length="1035" mass="120721">MNKFFVLIFLFLFSVLIFSHDKFFRFFVLNNENNMSNSSVNDSLEDDKGFMWFATNNGLNKWDGNKMTVYKKANGDNSVSGNFINNLIKCSHGNIWISTMDKGISVYDPIKDHFRYYSVENGKLPDDNVTFMTLNKNTNILWIVIKNHGLFYFDKDTDSFINVVFLNDINSVAFREDEVWLGTNSGIKIYNDGKIRNFDLLNGYKINDICIECEHFYFATDKGLFFLDNENNELKSILKELYISTLFLDSKKDLWIGTHSSSIYKIDMHLDFDIITYDLKIEDSIINTNIMSIFQDSSGLMWLGTQGNGVIYFDPYVEDFKNYTKSVGQLSHNSIAGMLEIDTGLIWIGTRGGGLDIYDPETLRFFENDEELMSYNVWSLMQDSKRRVWIGTDKGVQIYDPDSLRNILIIDDLKDYDIWAFYEYSEGIYLIGTRYNGLFVYDYDKRELLDNFKFDMYLNFNSNTSPNFIYNFFKDSKNRLWVGTVGGGIYLFDINNGFVDIYNSDNSNFLTNDYVVKIDEIDDGTLIIGTYGGGISFYNPDNNEYKVYTEKNRLLSDHVLGFLINGDDIWFSTNSGLSKFNIKDEIFINYDSTNGILNEQFFGKSYLKDSNGIFYFGGDHGLTVFDPNNIIPEDYDSNVVLTDIYIFNERIFPGIPYDNHIFLENSIYYTDYIELPEKYNMISFEFSSLNFLSQNVYSYKMEGFDKNWIYSGNRNMAVYTNLNPGSYTFRVRGTDRYGSWSNREVILKVKIIPPFYKTIWFYLLMISLIAFFVFLFIEWRMFKVKKYNDELEEKVMEKTIELRNNNDKLVQLNDELKDFAYIVSHDLKAPLRGIGQIAQWIITDYHESLNDDGKELLDLLYNRTERMNTLIEGILSYSRVGRRVDDIEKVDTNEVVEDIRSNIYNDEYIEIIIDNELPIVEVDRTKITQLFQNIISNAVKYNDKDKCVINIGCNSKPDYNIFYIKDNGPGIDEKYHEKIFKIFQTLSSKEDSDSTGIGLAIVKKIVDSFNGKVWVESQLGKGTVFYFSIKNNKKK</sequence>
<dbReference type="CDD" id="cd00082">
    <property type="entry name" value="HisKA"/>
    <property type="match status" value="1"/>
</dbReference>
<dbReference type="InterPro" id="IPR036890">
    <property type="entry name" value="HATPase_C_sf"/>
</dbReference>
<keyword evidence="3" id="KW-0597">Phosphoprotein</keyword>